<evidence type="ECO:0000256" key="1">
    <source>
        <dbReference type="SAM" id="Phobius"/>
    </source>
</evidence>
<evidence type="ECO:0000313" key="2">
    <source>
        <dbReference type="EMBL" id="JAD24600.1"/>
    </source>
</evidence>
<proteinExistence type="predicted"/>
<sequence length="443" mass="50572">MAEKSVNASSSSSCWVVEMEKMLEHTGSSVERERWSKPSIYRVPNWLKSMTKQSEAYQPRLVSLGPFHHGKPDLHPMEEHKQRAVLHIVKRSGKQLREFIAAIEEVVDELLDAYHDLDDKWRGTNRGHFVEMMVTDGCFLLEMMKGLKDQKAPDDYADNDPVFSVHGMTYLWVGIRADMVVIENQLPLLALYRLQAVWSGTASLSAKEINKLVLDFMCDPLKDNKFREEDIDYLCLHPLDVYHKSFCGLRPARQGSIKWERTISSAVELKQAAGIHFEKSKTQSVHDIDFKNGVLRIPAVSIHDGTEKVFLNLMAFERLHPDIGSDATAYMIFMDNIIDSERDVALLRSKGIIKNLLSSDKEAAELYNMLSKGASLSPYNRLHDVRRKVNNHYAKTCNKWRAIFFHSYLRNPWAIISLVAAVILLVATLLQTVYTVGSFYKPG</sequence>
<dbReference type="AlphaFoldDB" id="A0A0A8YGX6"/>
<reference evidence="2" key="1">
    <citation type="submission" date="2014-09" db="EMBL/GenBank/DDBJ databases">
        <authorList>
            <person name="Magalhaes I.L.F."/>
            <person name="Oliveira U."/>
            <person name="Santos F.R."/>
            <person name="Vidigal T.H.D.A."/>
            <person name="Brescovit A.D."/>
            <person name="Santos A.J."/>
        </authorList>
    </citation>
    <scope>NUCLEOTIDE SEQUENCE</scope>
    <source>
        <tissue evidence="2">Shoot tissue taken approximately 20 cm above the soil surface</tissue>
    </source>
</reference>
<dbReference type="PANTHER" id="PTHR31170">
    <property type="entry name" value="BNAC04G53230D PROTEIN"/>
    <property type="match status" value="1"/>
</dbReference>
<organism evidence="2">
    <name type="scientific">Arundo donax</name>
    <name type="common">Giant reed</name>
    <name type="synonym">Donax arundinaceus</name>
    <dbReference type="NCBI Taxonomy" id="35708"/>
    <lineage>
        <taxon>Eukaryota</taxon>
        <taxon>Viridiplantae</taxon>
        <taxon>Streptophyta</taxon>
        <taxon>Embryophyta</taxon>
        <taxon>Tracheophyta</taxon>
        <taxon>Spermatophyta</taxon>
        <taxon>Magnoliopsida</taxon>
        <taxon>Liliopsida</taxon>
        <taxon>Poales</taxon>
        <taxon>Poaceae</taxon>
        <taxon>PACMAD clade</taxon>
        <taxon>Arundinoideae</taxon>
        <taxon>Arundineae</taxon>
        <taxon>Arundo</taxon>
    </lineage>
</organism>
<name>A0A0A8YGX6_ARUDO</name>
<dbReference type="Pfam" id="PF03140">
    <property type="entry name" value="DUF247"/>
    <property type="match status" value="1"/>
</dbReference>
<dbReference type="InterPro" id="IPR004158">
    <property type="entry name" value="DUF247_pln"/>
</dbReference>
<dbReference type="PANTHER" id="PTHR31170:SF18">
    <property type="entry name" value="(WILD MALAYSIAN BANANA) HYPOTHETICAL PROTEIN"/>
    <property type="match status" value="1"/>
</dbReference>
<dbReference type="EMBL" id="GBRH01273295">
    <property type="protein sequence ID" value="JAD24600.1"/>
    <property type="molecule type" value="Transcribed_RNA"/>
</dbReference>
<accession>A0A0A8YGX6</accession>
<protein>
    <submittedName>
        <fullName evidence="2">Uncharacterized protein</fullName>
    </submittedName>
</protein>
<feature type="transmembrane region" description="Helical" evidence="1">
    <location>
        <begin position="413"/>
        <end position="437"/>
    </location>
</feature>
<keyword evidence="1" id="KW-0472">Membrane</keyword>
<reference evidence="2" key="2">
    <citation type="journal article" date="2015" name="Data Brief">
        <title>Shoot transcriptome of the giant reed, Arundo donax.</title>
        <authorList>
            <person name="Barrero R.A."/>
            <person name="Guerrero F.D."/>
            <person name="Moolhuijzen P."/>
            <person name="Goolsby J.A."/>
            <person name="Tidwell J."/>
            <person name="Bellgard S.E."/>
            <person name="Bellgard M.I."/>
        </authorList>
    </citation>
    <scope>NUCLEOTIDE SEQUENCE</scope>
    <source>
        <tissue evidence="2">Shoot tissue taken approximately 20 cm above the soil surface</tissue>
    </source>
</reference>
<keyword evidence="1" id="KW-0812">Transmembrane</keyword>
<keyword evidence="1" id="KW-1133">Transmembrane helix</keyword>